<feature type="transmembrane region" description="Helical" evidence="1">
    <location>
        <begin position="49"/>
        <end position="70"/>
    </location>
</feature>
<keyword evidence="1" id="KW-1133">Transmembrane helix</keyword>
<dbReference type="EMBL" id="LGSS01000008">
    <property type="protein sequence ID" value="KNF08340.1"/>
    <property type="molecule type" value="Genomic_DNA"/>
</dbReference>
<feature type="domain" description="DUF4179" evidence="2">
    <location>
        <begin position="42"/>
        <end position="128"/>
    </location>
</feature>
<evidence type="ECO:0000313" key="4">
    <source>
        <dbReference type="Proteomes" id="UP000037267"/>
    </source>
</evidence>
<comment type="caution">
    <text evidence="3">The sequence shown here is derived from an EMBL/GenBank/DDBJ whole genome shotgun (WGS) entry which is preliminary data.</text>
</comment>
<dbReference type="AlphaFoldDB" id="A0A0L0WAJ2"/>
<evidence type="ECO:0000256" key="1">
    <source>
        <dbReference type="SAM" id="Phobius"/>
    </source>
</evidence>
<keyword evidence="1" id="KW-0472">Membrane</keyword>
<name>A0A0L0WAJ2_GOTPU</name>
<dbReference type="STRING" id="1503.CLPU_8c01050"/>
<proteinExistence type="predicted"/>
<evidence type="ECO:0000313" key="3">
    <source>
        <dbReference type="EMBL" id="KNF08340.1"/>
    </source>
</evidence>
<sequence length="435" mass="49670">MNKIEEILKKRKKELDNIEIPEELEMKLHDALKDKKISSTRHRKWKMKAAALFLIVIFMGYNINTLALYGKKLVGYDEIMNETLKELNELQKGQSIDKSYTFKNGVTITLDGIMIDDNQLLAYYTIKDPNGKINDANSNLTIDMIGTKGNYSMESSQGLTSNEKTEAKYIASFAPPSFYEKKLKMNITLTEGNKRETGEITFKLDRNKAMGYSLKKDINKDIKIDEGKIRFDSITASPTATVIKGRLQNTLGLVLDHVNKKRFKPEQLDVRLIANGKELLNLSSEISTNIGGIKFKQEYDALPDNLESLQIYIISFSADHDVYKQIKLARNNKVKSIKILDNKIDINKVYESKGKTYVTITTEENVVLSKVHLLIDDKKVKLENTISNKHDKKENGVTTHTRTLCFKGTGKSLKLDIKRLKYNKNYNQIIDIPVK</sequence>
<dbReference type="OrthoDB" id="2961302at2"/>
<dbReference type="InterPro" id="IPR025436">
    <property type="entry name" value="DUF4179"/>
</dbReference>
<dbReference type="Proteomes" id="UP000037267">
    <property type="component" value="Unassembled WGS sequence"/>
</dbReference>
<keyword evidence="4" id="KW-1185">Reference proteome</keyword>
<reference evidence="4" key="1">
    <citation type="submission" date="2015-07" db="EMBL/GenBank/DDBJ databases">
        <title>Draft genome sequence of the purine-degrading Gottschalkia purinilyticum DSM 1384 (formerly Clostridium purinilyticum).</title>
        <authorList>
            <person name="Poehlein A."/>
            <person name="Schiel-Bengelsdorf B."/>
            <person name="Bengelsdorf F.R."/>
            <person name="Daniel R."/>
            <person name="Duerre P."/>
        </authorList>
    </citation>
    <scope>NUCLEOTIDE SEQUENCE [LARGE SCALE GENOMIC DNA]</scope>
    <source>
        <strain evidence="4">DSM 1384</strain>
    </source>
</reference>
<dbReference type="Pfam" id="PF13786">
    <property type="entry name" value="DUF4179"/>
    <property type="match status" value="1"/>
</dbReference>
<dbReference type="RefSeq" id="WP_050355439.1">
    <property type="nucleotide sequence ID" value="NZ_LGSS01000008.1"/>
</dbReference>
<organism evidence="3 4">
    <name type="scientific">Gottschalkia purinilytica</name>
    <name type="common">Clostridium purinilyticum</name>
    <dbReference type="NCBI Taxonomy" id="1503"/>
    <lineage>
        <taxon>Bacteria</taxon>
        <taxon>Bacillati</taxon>
        <taxon>Bacillota</taxon>
        <taxon>Tissierellia</taxon>
        <taxon>Tissierellales</taxon>
        <taxon>Gottschalkiaceae</taxon>
        <taxon>Gottschalkia</taxon>
    </lineage>
</organism>
<evidence type="ECO:0000259" key="2">
    <source>
        <dbReference type="Pfam" id="PF13786"/>
    </source>
</evidence>
<gene>
    <name evidence="3" type="ORF">CLPU_8c01050</name>
</gene>
<keyword evidence="1" id="KW-0812">Transmembrane</keyword>
<protein>
    <recommendedName>
        <fullName evidence="2">DUF4179 domain-containing protein</fullName>
    </recommendedName>
</protein>
<accession>A0A0L0WAJ2</accession>